<dbReference type="GO" id="GO:0008240">
    <property type="term" value="F:tripeptidyl-peptidase activity"/>
    <property type="evidence" value="ECO:0007669"/>
    <property type="project" value="UniProtKB-EC"/>
</dbReference>
<dbReference type="AlphaFoldDB" id="A0A0F4YEG2"/>
<gene>
    <name evidence="18" type="ORF">T310_9881</name>
</gene>
<dbReference type="InterPro" id="IPR036852">
    <property type="entry name" value="Peptidase_S8/S53_dom_sf"/>
</dbReference>
<keyword evidence="10 15" id="KW-0720">Serine protease</keyword>
<feature type="active site" description="Charge relay system" evidence="15">
    <location>
        <position position="503"/>
    </location>
</feature>
<evidence type="ECO:0000256" key="3">
    <source>
        <dbReference type="ARBA" id="ARBA00004239"/>
    </source>
</evidence>
<comment type="catalytic activity">
    <reaction evidence="1">
        <text>Release of an N-terminal tripeptide from a polypeptide.</text>
        <dbReference type="EC" id="3.4.14.10"/>
    </reaction>
</comment>
<evidence type="ECO:0000256" key="8">
    <source>
        <dbReference type="ARBA" id="ARBA00022729"/>
    </source>
</evidence>
<dbReference type="GeneID" id="25321803"/>
<comment type="subcellular location">
    <subcellularLocation>
        <location evidence="3">Secreted</location>
        <location evidence="3">Extracellular space</location>
    </subcellularLocation>
</comment>
<feature type="binding site" evidence="15">
    <location>
        <position position="583"/>
    </location>
    <ligand>
        <name>Ca(2+)</name>
        <dbReference type="ChEBI" id="CHEBI:29108"/>
    </ligand>
</feature>
<dbReference type="Pfam" id="PF09286">
    <property type="entry name" value="Pro-kuma_activ"/>
    <property type="match status" value="1"/>
</dbReference>
<accession>A0A0F4YEG2</accession>
<evidence type="ECO:0000256" key="12">
    <source>
        <dbReference type="ARBA" id="ARBA00023026"/>
    </source>
</evidence>
<evidence type="ECO:0000256" key="5">
    <source>
        <dbReference type="ARBA" id="ARBA00022525"/>
    </source>
</evidence>
<sequence length="620" mass="67768">MILSSLLSLAALSLLASSAAGEVLERLRATPSGWRFSRAARDDQPIRLQIALQQHDVDAFEQAVLDMSTPGHPRYGRHFQSHDEMKRLLLPSDEAVDAVVAWLQRAGVRDIEQDADWINFRTTVGVANRLLDTQFGWYVSDETHVRRLRTLEYSVPDELAQHIYMIQPTTRFGHVRPERKNSHPKPLPGEAHRALKAARLGAGFNESLACQEIVTPSCLKNLYHIGNYSANPHSGSKVAFASYLDEYARYADLALFQGYLAPWAQGQNFSVVQFNGGRNDQNSSADSSEANLDLQYILSLSSPLPVTEYSTGGLGYLVPDINEPTAADNQNEPYLNFLQDILKLPQKDLPQVILTSYGEDEQSVPERYARTVCNLFAQLGSRGVTVLFSSGDSGVGTGCVSNDGKNQTQFLPQFPASCPWVTSVGATQGQQERAATFSSGGFSNLWPRPDYQKDAVDAYLAKLGDQWKGLYNESGRGFPDVAAQGVNYAVYDKGMLTMLEGTSAASPTFAAIVALLNDARLRAGQPVLGFLNPLIYSKGYKALNDITHGGSDGCNGQSRFGGGTLEGGAVIPGASWNATEGWDPVTGYGRISDKSEYSESTARGNDIEQNRRLAYPILFQ</sequence>
<reference evidence="18 19" key="1">
    <citation type="submission" date="2015-04" db="EMBL/GenBank/DDBJ databases">
        <authorList>
            <person name="Heijne W.H."/>
            <person name="Fedorova N.D."/>
            <person name="Nierman W.C."/>
            <person name="Vollebregt A.W."/>
            <person name="Zhao Z."/>
            <person name="Wu L."/>
            <person name="Kumar M."/>
            <person name="Stam H."/>
            <person name="van den Berg M.A."/>
            <person name="Pel H.J."/>
        </authorList>
    </citation>
    <scope>NUCLEOTIDE SEQUENCE [LARGE SCALE GENOMIC DNA]</scope>
    <source>
        <strain evidence="18 19">CBS 393.64</strain>
    </source>
</reference>
<evidence type="ECO:0000256" key="16">
    <source>
        <dbReference type="SAM" id="SignalP"/>
    </source>
</evidence>
<keyword evidence="8 16" id="KW-0732">Signal</keyword>
<feature type="active site" description="Charge relay system" evidence="15">
    <location>
        <position position="293"/>
    </location>
</feature>
<dbReference type="PROSITE" id="PS00138">
    <property type="entry name" value="SUBTILASE_SER"/>
    <property type="match status" value="1"/>
</dbReference>
<organism evidence="18 19">
    <name type="scientific">Rasamsonia emersonii (strain ATCC 16479 / CBS 393.64 / IMI 116815)</name>
    <dbReference type="NCBI Taxonomy" id="1408163"/>
    <lineage>
        <taxon>Eukaryota</taxon>
        <taxon>Fungi</taxon>
        <taxon>Dikarya</taxon>
        <taxon>Ascomycota</taxon>
        <taxon>Pezizomycotina</taxon>
        <taxon>Eurotiomycetes</taxon>
        <taxon>Eurotiomycetidae</taxon>
        <taxon>Eurotiales</taxon>
        <taxon>Trichocomaceae</taxon>
        <taxon>Rasamsonia</taxon>
    </lineage>
</organism>
<keyword evidence="18" id="KW-0031">Aminopeptidase</keyword>
<feature type="binding site" evidence="15">
    <location>
        <position position="546"/>
    </location>
    <ligand>
        <name>Ca(2+)</name>
        <dbReference type="ChEBI" id="CHEBI:29108"/>
    </ligand>
</feature>
<keyword evidence="5" id="KW-0964">Secreted</keyword>
<evidence type="ECO:0000256" key="15">
    <source>
        <dbReference type="PROSITE-ProRule" id="PRU01032"/>
    </source>
</evidence>
<dbReference type="OrthoDB" id="409122at2759"/>
<dbReference type="SMART" id="SM00944">
    <property type="entry name" value="Pro-kuma_activ"/>
    <property type="match status" value="1"/>
</dbReference>
<feature type="binding site" evidence="15">
    <location>
        <position position="581"/>
    </location>
    <ligand>
        <name>Ca(2+)</name>
        <dbReference type="ChEBI" id="CHEBI:29108"/>
    </ligand>
</feature>
<keyword evidence="11 15" id="KW-0106">Calcium</keyword>
<evidence type="ECO:0000256" key="11">
    <source>
        <dbReference type="ARBA" id="ARBA00022837"/>
    </source>
</evidence>
<evidence type="ECO:0000259" key="17">
    <source>
        <dbReference type="PROSITE" id="PS51695"/>
    </source>
</evidence>
<dbReference type="PANTHER" id="PTHR14218:SF15">
    <property type="entry name" value="TRIPEPTIDYL-PEPTIDASE 1"/>
    <property type="match status" value="1"/>
</dbReference>
<comment type="caution">
    <text evidence="18">The sequence shown here is derived from an EMBL/GenBank/DDBJ whole genome shotgun (WGS) entry which is preliminary data.</text>
</comment>
<comment type="cofactor">
    <cofactor evidence="15">
        <name>Ca(2+)</name>
        <dbReference type="ChEBI" id="CHEBI:29108"/>
    </cofactor>
    <text evidence="15">Binds 1 Ca(2+) ion per subunit.</text>
</comment>
<dbReference type="InterPro" id="IPR030400">
    <property type="entry name" value="Sedolisin_dom"/>
</dbReference>
<evidence type="ECO:0000313" key="18">
    <source>
        <dbReference type="EMBL" id="KKA16535.1"/>
    </source>
</evidence>
<proteinExistence type="predicted"/>
<dbReference type="Proteomes" id="UP000053958">
    <property type="component" value="Unassembled WGS sequence"/>
</dbReference>
<evidence type="ECO:0000256" key="1">
    <source>
        <dbReference type="ARBA" id="ARBA00001910"/>
    </source>
</evidence>
<name>A0A0F4YEG2_RASE3</name>
<dbReference type="SUPFAM" id="SSF52743">
    <property type="entry name" value="Subtilisin-like"/>
    <property type="match status" value="1"/>
</dbReference>
<protein>
    <recommendedName>
        <fullName evidence="4">tripeptidyl-peptidase II</fullName>
        <ecNumber evidence="4">3.4.14.10</ecNumber>
    </recommendedName>
</protein>
<keyword evidence="13" id="KW-0865">Zymogen</keyword>
<evidence type="ECO:0000256" key="10">
    <source>
        <dbReference type="ARBA" id="ARBA00022825"/>
    </source>
</evidence>
<evidence type="ECO:0000313" key="19">
    <source>
        <dbReference type="Proteomes" id="UP000053958"/>
    </source>
</evidence>
<evidence type="ECO:0000256" key="2">
    <source>
        <dbReference type="ARBA" id="ARBA00002451"/>
    </source>
</evidence>
<dbReference type="InterPro" id="IPR015366">
    <property type="entry name" value="S53_propep"/>
</dbReference>
<feature type="chain" id="PRO_5002481633" description="tripeptidyl-peptidase II" evidence="16">
    <location>
        <begin position="22"/>
        <end position="620"/>
    </location>
</feature>
<dbReference type="PROSITE" id="PS51695">
    <property type="entry name" value="SEDOLISIN"/>
    <property type="match status" value="1"/>
</dbReference>
<dbReference type="GO" id="GO:0046872">
    <property type="term" value="F:metal ion binding"/>
    <property type="evidence" value="ECO:0007669"/>
    <property type="project" value="UniProtKB-UniRule"/>
</dbReference>
<dbReference type="GO" id="GO:0005576">
    <property type="term" value="C:extracellular region"/>
    <property type="evidence" value="ECO:0007669"/>
    <property type="project" value="UniProtKB-SubCell"/>
</dbReference>
<dbReference type="EMBL" id="LASV01000754">
    <property type="protein sequence ID" value="KKA16535.1"/>
    <property type="molecule type" value="Genomic_DNA"/>
</dbReference>
<keyword evidence="19" id="KW-1185">Reference proteome</keyword>
<dbReference type="GO" id="GO:0004252">
    <property type="term" value="F:serine-type endopeptidase activity"/>
    <property type="evidence" value="ECO:0007669"/>
    <property type="project" value="UniProtKB-UniRule"/>
</dbReference>
<feature type="active site" description="Charge relay system" evidence="15">
    <location>
        <position position="289"/>
    </location>
</feature>
<dbReference type="PANTHER" id="PTHR14218">
    <property type="entry name" value="PROTEASE S8 TRIPEPTIDYL PEPTIDASE I CLN2"/>
    <property type="match status" value="1"/>
</dbReference>
<keyword evidence="6 15" id="KW-0645">Protease</keyword>
<comment type="function">
    <text evidence="2">Secreted tripeptidyl-peptidase which degrades proteins at acidic pHs and is involved in virulence.</text>
</comment>
<dbReference type="Gene3D" id="3.40.50.200">
    <property type="entry name" value="Peptidase S8/S53 domain"/>
    <property type="match status" value="1"/>
</dbReference>
<feature type="binding site" evidence="15">
    <location>
        <position position="545"/>
    </location>
    <ligand>
        <name>Ca(2+)</name>
        <dbReference type="ChEBI" id="CHEBI:29108"/>
    </ligand>
</feature>
<dbReference type="InterPro" id="IPR050819">
    <property type="entry name" value="Tripeptidyl-peptidase_I"/>
</dbReference>
<evidence type="ECO:0000256" key="9">
    <source>
        <dbReference type="ARBA" id="ARBA00022801"/>
    </source>
</evidence>
<dbReference type="CDD" id="cd04056">
    <property type="entry name" value="Peptidases_S53"/>
    <property type="match status" value="1"/>
</dbReference>
<dbReference type="GO" id="GO:0006508">
    <property type="term" value="P:proteolysis"/>
    <property type="evidence" value="ECO:0007669"/>
    <property type="project" value="UniProtKB-KW"/>
</dbReference>
<feature type="domain" description="Peptidase S53" evidence="17">
    <location>
        <begin position="213"/>
        <end position="603"/>
    </location>
</feature>
<evidence type="ECO:0000256" key="4">
    <source>
        <dbReference type="ARBA" id="ARBA00012462"/>
    </source>
</evidence>
<dbReference type="RefSeq" id="XP_013323147.1">
    <property type="nucleotide sequence ID" value="XM_013467693.1"/>
</dbReference>
<dbReference type="Pfam" id="PF00082">
    <property type="entry name" value="Peptidase_S8"/>
    <property type="match status" value="1"/>
</dbReference>
<dbReference type="CDD" id="cd11377">
    <property type="entry name" value="Pro-peptidase_S53"/>
    <property type="match status" value="1"/>
</dbReference>
<dbReference type="InterPro" id="IPR000209">
    <property type="entry name" value="Peptidase_S8/S53_dom"/>
</dbReference>
<dbReference type="GO" id="GO:0004177">
    <property type="term" value="F:aminopeptidase activity"/>
    <property type="evidence" value="ECO:0007669"/>
    <property type="project" value="UniProtKB-KW"/>
</dbReference>
<evidence type="ECO:0000256" key="6">
    <source>
        <dbReference type="ARBA" id="ARBA00022670"/>
    </source>
</evidence>
<dbReference type="FunFam" id="3.40.50.200:FF:000015">
    <property type="entry name" value="Tripeptidyl peptidase A"/>
    <property type="match status" value="1"/>
</dbReference>
<evidence type="ECO:0000256" key="13">
    <source>
        <dbReference type="ARBA" id="ARBA00023145"/>
    </source>
</evidence>
<evidence type="ECO:0000256" key="7">
    <source>
        <dbReference type="ARBA" id="ARBA00022723"/>
    </source>
</evidence>
<keyword evidence="7 15" id="KW-0479">Metal-binding</keyword>
<dbReference type="SUPFAM" id="SSF54897">
    <property type="entry name" value="Protease propeptides/inhibitors"/>
    <property type="match status" value="1"/>
</dbReference>
<keyword evidence="12" id="KW-0843">Virulence</keyword>
<dbReference type="EC" id="3.4.14.10" evidence="4"/>
<keyword evidence="14" id="KW-0325">Glycoprotein</keyword>
<evidence type="ECO:0000256" key="14">
    <source>
        <dbReference type="ARBA" id="ARBA00023180"/>
    </source>
</evidence>
<keyword evidence="9 15" id="KW-0378">Hydrolase</keyword>
<dbReference type="InterPro" id="IPR023828">
    <property type="entry name" value="Peptidase_S8_Ser-AS"/>
</dbReference>
<feature type="signal peptide" evidence="16">
    <location>
        <begin position="1"/>
        <end position="21"/>
    </location>
</feature>
<dbReference type="STRING" id="1408163.A0A0F4YEG2"/>